<feature type="transmembrane region" description="Helical" evidence="9">
    <location>
        <begin position="323"/>
        <end position="343"/>
    </location>
</feature>
<keyword evidence="3" id="KW-0813">Transport</keyword>
<feature type="domain" description="SLC41A/MgtE integral membrane" evidence="10">
    <location>
        <begin position="145"/>
        <end position="278"/>
    </location>
</feature>
<keyword evidence="4 9" id="KW-0812">Transmembrane</keyword>
<feature type="transmembrane region" description="Helical" evidence="9">
    <location>
        <begin position="108"/>
        <end position="126"/>
    </location>
</feature>
<dbReference type="GO" id="GO:0008324">
    <property type="term" value="F:monoatomic cation transmembrane transporter activity"/>
    <property type="evidence" value="ECO:0007669"/>
    <property type="project" value="InterPro"/>
</dbReference>
<evidence type="ECO:0000256" key="2">
    <source>
        <dbReference type="ARBA" id="ARBA00009749"/>
    </source>
</evidence>
<dbReference type="EMBL" id="VCGU01000458">
    <property type="protein sequence ID" value="TRY63371.1"/>
    <property type="molecule type" value="Genomic_DNA"/>
</dbReference>
<dbReference type="InterPro" id="IPR006667">
    <property type="entry name" value="SLC41_membr_dom"/>
</dbReference>
<dbReference type="PANTHER" id="PTHR16228">
    <property type="entry name" value="DIVALENT CATION TRANSPORTER SOLUTE CARRIER FAMILY 41"/>
    <property type="match status" value="1"/>
</dbReference>
<comment type="subcellular location">
    <subcellularLocation>
        <location evidence="1">Membrane</location>
        <topology evidence="1">Multi-pass membrane protein</topology>
    </subcellularLocation>
</comment>
<feature type="transmembrane region" description="Helical" evidence="9">
    <location>
        <begin position="220"/>
        <end position="247"/>
    </location>
</feature>
<protein>
    <recommendedName>
        <fullName evidence="10">SLC41A/MgtE integral membrane domain-containing protein</fullName>
    </recommendedName>
</protein>
<comment type="similarity">
    <text evidence="2">Belongs to the SLC41A transporter family.</text>
</comment>
<evidence type="ECO:0000256" key="1">
    <source>
        <dbReference type="ARBA" id="ARBA00004141"/>
    </source>
</evidence>
<keyword evidence="7" id="KW-0406">Ion transport</keyword>
<keyword evidence="5" id="KW-0460">Magnesium</keyword>
<feature type="domain" description="SLC41A/MgtE integral membrane" evidence="10">
    <location>
        <begin position="357"/>
        <end position="498"/>
    </location>
</feature>
<evidence type="ECO:0000256" key="7">
    <source>
        <dbReference type="ARBA" id="ARBA00023065"/>
    </source>
</evidence>
<dbReference type="InterPro" id="IPR045349">
    <property type="entry name" value="SLC41A1-3"/>
</dbReference>
<name>A0A553ND45_TIGCA</name>
<dbReference type="GO" id="GO:0005886">
    <property type="term" value="C:plasma membrane"/>
    <property type="evidence" value="ECO:0007669"/>
    <property type="project" value="TreeGrafter"/>
</dbReference>
<evidence type="ECO:0000256" key="9">
    <source>
        <dbReference type="SAM" id="Phobius"/>
    </source>
</evidence>
<dbReference type="OMA" id="WDPDNVT"/>
<dbReference type="Proteomes" id="UP000318571">
    <property type="component" value="Chromosome 10"/>
</dbReference>
<feature type="transmembrane region" description="Helical" evidence="9">
    <location>
        <begin position="482"/>
        <end position="507"/>
    </location>
</feature>
<keyword evidence="12" id="KW-1185">Reference proteome</keyword>
<comment type="caution">
    <text evidence="11">The sequence shown here is derived from an EMBL/GenBank/DDBJ whole genome shotgun (WGS) entry which is preliminary data.</text>
</comment>
<evidence type="ECO:0000256" key="4">
    <source>
        <dbReference type="ARBA" id="ARBA00022692"/>
    </source>
</evidence>
<evidence type="ECO:0000259" key="10">
    <source>
        <dbReference type="Pfam" id="PF01769"/>
    </source>
</evidence>
<dbReference type="AlphaFoldDB" id="A0A553ND45"/>
<feature type="transmembrane region" description="Helical" evidence="9">
    <location>
        <begin position="259"/>
        <end position="280"/>
    </location>
</feature>
<keyword evidence="8 9" id="KW-0472">Membrane</keyword>
<evidence type="ECO:0000256" key="3">
    <source>
        <dbReference type="ARBA" id="ARBA00022448"/>
    </source>
</evidence>
<dbReference type="Pfam" id="PF01769">
    <property type="entry name" value="MgtE"/>
    <property type="match status" value="2"/>
</dbReference>
<feature type="transmembrane region" description="Helical" evidence="9">
    <location>
        <begin position="415"/>
        <end position="434"/>
    </location>
</feature>
<keyword evidence="6 9" id="KW-1133">Transmembrane helix</keyword>
<sequence>MRASNSPGAAPSTVDERLSNHTDYALEDDLGFEMVTKVGMMTTDPSSSPTITISGLVPALLGEGEEEETDVNDRTCLIDQEDLNLNDPEVRTAGLANAESCCSISIQVFFPFLVAGFGMVVAGLVLDIVQHWPVFVQVSELFILVPALLGLKGNLEMTLASRLSTQANMGNMDTKQATWSMVYTNLALVQCQAIVVGLVASIFAMLTGWMSEGEFSFEHGLLLCASSILTASVASFALGLVMVLVIVLSRRFNINPDNVATPIAASLGDLITLVLLSIISSTLYGDLESDQWLAPLIIVTYVLLVPVFVILSKRNSHTEKVLYNGWTPVICAMMISSLGGLILDQAISRFDGIAVFQPVMNGVGGNLVAVQASRLSTDLHQTSTLGTLPAAHSKVCSSPWAIFCEPNSDSLSAKILMSFVIPGHLIFTLTIVLLEAGHINHSAFFMVLYLAAALIQVWILLHTAKWMIIFMWKKNVDPDSSAIPYLTALGDLLGGGLLWLTFEILFLTGDHHRDESPILGGGL</sequence>
<evidence type="ECO:0000313" key="11">
    <source>
        <dbReference type="EMBL" id="TRY63371.1"/>
    </source>
</evidence>
<evidence type="ECO:0000256" key="6">
    <source>
        <dbReference type="ARBA" id="ARBA00022989"/>
    </source>
</evidence>
<feature type="transmembrane region" description="Helical" evidence="9">
    <location>
        <begin position="292"/>
        <end position="311"/>
    </location>
</feature>
<dbReference type="Gene3D" id="1.10.357.20">
    <property type="entry name" value="SLC41 divalent cation transporters, integral membrane domain"/>
    <property type="match status" value="2"/>
</dbReference>
<dbReference type="SUPFAM" id="SSF161093">
    <property type="entry name" value="MgtE membrane domain-like"/>
    <property type="match status" value="2"/>
</dbReference>
<organism evidence="11 12">
    <name type="scientific">Tigriopus californicus</name>
    <name type="common">Marine copepod</name>
    <dbReference type="NCBI Taxonomy" id="6832"/>
    <lineage>
        <taxon>Eukaryota</taxon>
        <taxon>Metazoa</taxon>
        <taxon>Ecdysozoa</taxon>
        <taxon>Arthropoda</taxon>
        <taxon>Crustacea</taxon>
        <taxon>Multicrustacea</taxon>
        <taxon>Hexanauplia</taxon>
        <taxon>Copepoda</taxon>
        <taxon>Harpacticoida</taxon>
        <taxon>Harpacticidae</taxon>
        <taxon>Tigriopus</taxon>
    </lineage>
</organism>
<feature type="transmembrane region" description="Helical" evidence="9">
    <location>
        <begin position="182"/>
        <end position="208"/>
    </location>
</feature>
<dbReference type="InterPro" id="IPR036739">
    <property type="entry name" value="SLC41_membr_dom_sf"/>
</dbReference>
<reference evidence="11 12" key="1">
    <citation type="journal article" date="2018" name="Nat. Ecol. Evol.">
        <title>Genomic signatures of mitonuclear coevolution across populations of Tigriopus californicus.</title>
        <authorList>
            <person name="Barreto F.S."/>
            <person name="Watson E.T."/>
            <person name="Lima T.G."/>
            <person name="Willett C.S."/>
            <person name="Edmands S."/>
            <person name="Li W."/>
            <person name="Burton R.S."/>
        </authorList>
    </citation>
    <scope>NUCLEOTIDE SEQUENCE [LARGE SCALE GENOMIC DNA]</scope>
    <source>
        <strain evidence="11 12">San Diego</strain>
    </source>
</reference>
<dbReference type="PANTHER" id="PTHR16228:SF7">
    <property type="entry name" value="SLC41A_MGTE INTEGRAL MEMBRANE DOMAIN-CONTAINING PROTEIN"/>
    <property type="match status" value="1"/>
</dbReference>
<evidence type="ECO:0000256" key="5">
    <source>
        <dbReference type="ARBA" id="ARBA00022842"/>
    </source>
</evidence>
<gene>
    <name evidence="11" type="ORF">TCAL_03650</name>
</gene>
<dbReference type="FunFam" id="1.10.357.20:FF:000001">
    <property type="entry name" value="Solute carrier family 41 member 2"/>
    <property type="match status" value="1"/>
</dbReference>
<evidence type="ECO:0000313" key="12">
    <source>
        <dbReference type="Proteomes" id="UP000318571"/>
    </source>
</evidence>
<accession>A0A553ND45</accession>
<proteinExistence type="inferred from homology"/>
<evidence type="ECO:0000256" key="8">
    <source>
        <dbReference type="ARBA" id="ARBA00023136"/>
    </source>
</evidence>
<dbReference type="OrthoDB" id="5791097at2759"/>
<feature type="transmembrane region" description="Helical" evidence="9">
    <location>
        <begin position="446"/>
        <end position="470"/>
    </location>
</feature>